<accession>A0A377DAU8</accession>
<proteinExistence type="predicted"/>
<dbReference type="EMBL" id="UGFC01000006">
    <property type="protein sequence ID" value="STM17508.1"/>
    <property type="molecule type" value="Genomic_DNA"/>
</dbReference>
<sequence>MGAGPFGHFPPNLDAGAGGQWRGSLIFRAQVSFRQEGEGGSEIKCSLLVA</sequence>
<evidence type="ECO:0000313" key="2">
    <source>
        <dbReference type="Proteomes" id="UP000254174"/>
    </source>
</evidence>
<name>A0A377DAU8_ECOLX</name>
<evidence type="ECO:0000313" key="1">
    <source>
        <dbReference type="EMBL" id="STM17508.1"/>
    </source>
</evidence>
<reference evidence="1 2" key="1">
    <citation type="submission" date="2018-06" db="EMBL/GenBank/DDBJ databases">
        <authorList>
            <consortium name="Pathogen Informatics"/>
            <person name="Doyle S."/>
        </authorList>
    </citation>
    <scope>NUCLEOTIDE SEQUENCE [LARGE SCALE GENOMIC DNA]</scope>
    <source>
        <strain evidence="1 2">NCTC7922</strain>
    </source>
</reference>
<dbReference type="Proteomes" id="UP000254174">
    <property type="component" value="Unassembled WGS sequence"/>
</dbReference>
<gene>
    <name evidence="1" type="ORF">NCTC7922_03865</name>
</gene>
<protein>
    <submittedName>
        <fullName evidence="1">Uncharacterized protein</fullName>
    </submittedName>
</protein>
<organism evidence="1 2">
    <name type="scientific">Escherichia coli</name>
    <dbReference type="NCBI Taxonomy" id="562"/>
    <lineage>
        <taxon>Bacteria</taxon>
        <taxon>Pseudomonadati</taxon>
        <taxon>Pseudomonadota</taxon>
        <taxon>Gammaproteobacteria</taxon>
        <taxon>Enterobacterales</taxon>
        <taxon>Enterobacteriaceae</taxon>
        <taxon>Escherichia</taxon>
    </lineage>
</organism>
<dbReference type="AlphaFoldDB" id="A0A377DAU8"/>